<dbReference type="PANTHER" id="PTHR47018">
    <property type="entry name" value="CXC DOMAIN-CONTAINING PROTEIN-RELATED"/>
    <property type="match status" value="1"/>
</dbReference>
<comment type="caution">
    <text evidence="3">The sequence shown here is derived from an EMBL/GenBank/DDBJ whole genome shotgun (WGS) entry which is preliminary data.</text>
</comment>
<evidence type="ECO:0000259" key="2">
    <source>
        <dbReference type="Pfam" id="PF20231"/>
    </source>
</evidence>
<reference evidence="3" key="1">
    <citation type="submission" date="2020-04" db="EMBL/GenBank/DDBJ databases">
        <authorList>
            <person name="Alioto T."/>
            <person name="Alioto T."/>
            <person name="Gomez Garrido J."/>
        </authorList>
    </citation>
    <scope>NUCLEOTIDE SEQUENCE</scope>
    <source>
        <strain evidence="3">A484AB</strain>
    </source>
</reference>
<keyword evidence="4" id="KW-1185">Reference proteome</keyword>
<dbReference type="OrthoDB" id="5975977at2759"/>
<dbReference type="InterPro" id="IPR046496">
    <property type="entry name" value="DUF6589"/>
</dbReference>
<evidence type="ECO:0000313" key="4">
    <source>
        <dbReference type="Proteomes" id="UP001152795"/>
    </source>
</evidence>
<sequence length="1575" mass="179016">MEAIASLAAATGTARTSPSPACSYHVYWKRCFICQSIKRPAKKFPLSQASAEGIERVVECATIREKCNDLSFQDTIDRLKNVNLSESDKQILWHRSCYSSFTNKEHIQRLQKRVTVRQTQDTEFGEAHSEESQHQPSLRRSLVDRMDWSKCMFCQNIVKGLKLNQVQTFETSQKILEKAALNPVMSRRLASTNDLIADEGKYHLKCYAKFQRTTAQQQPKQQEKESCFIFEEVMSVLQSGISKGNVYSLKSVWTYFCRRYHSAYGVEPETFKSDRFRTRIKDCLRDKVVFIQPLNPSESLLIISADLGEAALQSLLQENQENDANYEQGDLGADGLKDVDLDTELLSWLFRVAIKVRHDIKVTPGQESIGTIDMQSAEEVVPDTLYMLIRMLCAGEVDTTDESNDELNIDLKTKILSICQDIVFLVSRGRKYTPKHVGIGVTVHQATRSKELVQLLHAAGHSISYETVLRLDNAIANDTLERYNTNGNVIVPRNFTESSHSSYTRYAIDNIDINEETLSGMGTFHATQSAAFRRMNEEERRGNLNINLTANRILKAPSDLHQLESVNMVSEKPEPVLSNVVKESWYAPDRQLIDDAFKEDLAWILSRMAQQRPEVQTIPGWTGFNQVLSKSDEKPTVVGPLPIVNAPAHEFETLWTVILKCQAMTHLRHGLYSVITLDEALYCKAKMLQWSKSTECKNLVIMLGGFHAQMTFSKVIGKYVESSGLSDIWEESGVFGETTADNILKGKIWNRVIRAHKLTFEALWRVLWPLFETWCDENSKDANSYSQEPAKRLAEEFFSQDDESKQLAYISVLENFTNIPEFFEEFDAWHKDDATFCFWRTYMRLVSILLRFTRAIREGKWDLFLSSFSEMLPWFAAFDHVNYFRWGTVFLSDMKMLQQIAPEVYQGFQEGDFVTKETTNQFNQIPDDQALEHVNRAGKVAGGLVGITRSDAARDRWCITYNERAQLSEDTKAMFNVMRTDGSDHKDTGRNRIRRDEEDVVKLVAQFERYDVFRQTTDLVAVTTGDVASDDIRNDLLQAKERGEAAVKTFVQERLIKKETKLHDKIKQQKLKTFETLYSVDVKVNKDKTVSVKADRDLFRRVVVALESGREVDVDALLERELSSVPLSIATVDGKLRNCTSKADLSHILQENTTQSRPTDVDDTCTIIDGMASVQALGNRGKSTTFGEWCDKFQSYVLSHFSDKCTRVDIVFDRYLDNSIKGGTRAKRKGVRGKGIKRKVESRDQKIGNWDRFVSLDENKASLAHFLCTQLSENCQLLLGQELVVSGGFNDPKKTWSSIGRDVSRLESDQEEADTRIVLHARDATLRGSQQINVISRDTDVFLLLTAHKPHLCEVLWMFSGTARKKCYVPIHQIHVTEDIRESLLAFHALTGCDTTSQFAGIGKKSAWTVFVKNHDLLEHLGEESIANDQVLSNAETFVCHLYNPNTDNVLINHERVALFRRATKSLDSLPPTQNTLFLHIKRAHLQTFIWKKALEPCPVLPSPEENGWNFDDGILKPTLTTEEPVSASCVQLAYCGCSAERSCGTRRCTCVRLSLTCSKACNCGDNCVNTILEE</sequence>
<dbReference type="Proteomes" id="UP001152795">
    <property type="component" value="Unassembled WGS sequence"/>
</dbReference>
<name>A0A6S7FPJ7_PARCT</name>
<dbReference type="EMBL" id="CACRXK020000072">
    <property type="protein sequence ID" value="CAB3977806.1"/>
    <property type="molecule type" value="Genomic_DNA"/>
</dbReference>
<dbReference type="Pfam" id="PF20231">
    <property type="entry name" value="DUF6589"/>
    <property type="match status" value="1"/>
</dbReference>
<accession>A0A6S7FPJ7</accession>
<dbReference type="PANTHER" id="PTHR47018:SF3">
    <property type="entry name" value="MYCBP-ASSOCIATED PROTEIN"/>
    <property type="match status" value="1"/>
</dbReference>
<gene>
    <name evidence="3" type="ORF">PACLA_8A074918</name>
</gene>
<protein>
    <recommendedName>
        <fullName evidence="2">DUF6589 domain-containing protein</fullName>
    </recommendedName>
</protein>
<evidence type="ECO:0000313" key="3">
    <source>
        <dbReference type="EMBL" id="CAB3977806.1"/>
    </source>
</evidence>
<organism evidence="3 4">
    <name type="scientific">Paramuricea clavata</name>
    <name type="common">Red gorgonian</name>
    <name type="synonym">Violescent sea-whip</name>
    <dbReference type="NCBI Taxonomy" id="317549"/>
    <lineage>
        <taxon>Eukaryota</taxon>
        <taxon>Metazoa</taxon>
        <taxon>Cnidaria</taxon>
        <taxon>Anthozoa</taxon>
        <taxon>Octocorallia</taxon>
        <taxon>Malacalcyonacea</taxon>
        <taxon>Plexauridae</taxon>
        <taxon>Paramuricea</taxon>
    </lineage>
</organism>
<proteinExistence type="predicted"/>
<feature type="domain" description="DUF6589" evidence="2">
    <location>
        <begin position="696"/>
        <end position="974"/>
    </location>
</feature>
<evidence type="ECO:0000256" key="1">
    <source>
        <dbReference type="SAM" id="MobiDB-lite"/>
    </source>
</evidence>
<feature type="region of interest" description="Disordered" evidence="1">
    <location>
        <begin position="118"/>
        <end position="138"/>
    </location>
</feature>